<dbReference type="Proteomes" id="UP000188219">
    <property type="component" value="Chromosome"/>
</dbReference>
<dbReference type="STRING" id="260552.Mag101_06060"/>
<dbReference type="AlphaFoldDB" id="A0A1Q2M3X5"/>
<sequence>MAIILGKLRSFFAAVMTVIFLVGCGGSSESEPPAPEVTEDVADGGSDGGSNDDGDTNTTEDPVTVAENKLGAWIWYIDEAGLIRGDHASMAQYLAGLGVKRVFIKISDINYQWDANKITFQGDDVDCGVWQDACEPENLQFYRDAGIEPWAWTYNDVHSFEEQADMLEAAVRVGYAGYVLDIEEEYNGVSEDLHTLLSAHRNRLETLGDIVPENFLLTATSWGNPQYHGMRIDIIDEYVDAHMPQTYIEKWGSDFILDIPGTITQGDCEYRELGATKPVWHIVSHEDKLLTADQLNEFVRHAGPHASVWRMSSDYLQEEIEAMDWDMKEFQPNECTQTNFDID</sequence>
<gene>
    <name evidence="2" type="ORF">Mag101_06060</name>
</gene>
<evidence type="ECO:0000313" key="2">
    <source>
        <dbReference type="EMBL" id="AQQ67248.1"/>
    </source>
</evidence>
<dbReference type="PROSITE" id="PS51257">
    <property type="entry name" value="PROKAR_LIPOPROTEIN"/>
    <property type="match status" value="1"/>
</dbReference>
<dbReference type="RefSeq" id="WP_077402181.1">
    <property type="nucleotide sequence ID" value="NZ_CP019650.1"/>
</dbReference>
<keyword evidence="3" id="KW-1185">Reference proteome</keyword>
<protein>
    <recommendedName>
        <fullName evidence="4">Glycoside-hydrolase family GH114 TIM-barrel domain-containing protein</fullName>
    </recommendedName>
</protein>
<proteinExistence type="predicted"/>
<organism evidence="2 3">
    <name type="scientific">Microbulbifer agarilyticus</name>
    <dbReference type="NCBI Taxonomy" id="260552"/>
    <lineage>
        <taxon>Bacteria</taxon>
        <taxon>Pseudomonadati</taxon>
        <taxon>Pseudomonadota</taxon>
        <taxon>Gammaproteobacteria</taxon>
        <taxon>Cellvibrionales</taxon>
        <taxon>Microbulbiferaceae</taxon>
        <taxon>Microbulbifer</taxon>
    </lineage>
</organism>
<reference evidence="2" key="1">
    <citation type="submission" date="2017-02" db="EMBL/GenBank/DDBJ databases">
        <title>Genome of Microbulbifer agarilyticus GP101.</title>
        <authorList>
            <person name="Jung J."/>
            <person name="Bae S.S."/>
            <person name="Baek K."/>
        </authorList>
    </citation>
    <scope>NUCLEOTIDE SEQUENCE [LARGE SCALE GENOMIC DNA]</scope>
    <source>
        <strain evidence="2">GP101</strain>
    </source>
</reference>
<evidence type="ECO:0000313" key="3">
    <source>
        <dbReference type="Proteomes" id="UP000188219"/>
    </source>
</evidence>
<dbReference type="KEGG" id="maga:Mag101_06060"/>
<dbReference type="EMBL" id="CP019650">
    <property type="protein sequence ID" value="AQQ67248.1"/>
    <property type="molecule type" value="Genomic_DNA"/>
</dbReference>
<name>A0A1Q2M3X5_9GAMM</name>
<evidence type="ECO:0000256" key="1">
    <source>
        <dbReference type="SAM" id="MobiDB-lite"/>
    </source>
</evidence>
<feature type="region of interest" description="Disordered" evidence="1">
    <location>
        <begin position="27"/>
        <end position="61"/>
    </location>
</feature>
<accession>A0A1Q2M3X5</accession>
<evidence type="ECO:0008006" key="4">
    <source>
        <dbReference type="Google" id="ProtNLM"/>
    </source>
</evidence>
<dbReference type="OrthoDB" id="107551at2"/>